<dbReference type="InterPro" id="IPR008942">
    <property type="entry name" value="ENTH_VHS"/>
</dbReference>
<sequence>MASNEMEKAKTLLTLALFRPDPTPCLPKEVETIAALLQTATNKCSPANVQNCTKWVLASLVPSERRVEPFCNYLVALANSFRAEDASRIKGGSRPATAQEARVPSAARRRLHILYILSDIMYHVKYRLQPPEHGQKSFVTKLESTLPLLVKSASSFVRRPKQIGKIRGLISLWAERGHFSNAFLDTLRKAVDEGVTKGATGEPDTTAQDSASAANTGSKPVPFNMPKRHGDLSTAWYDLPPGNWLRWIDGTYPLDPQKITPIEFKPGPAREELVDAVTKVLADVKRIFAKESQPEDQQVDISEMGERLERGDNGEILGGDTYYGWSRQFCRKIKDKEQ</sequence>
<dbReference type="InterPro" id="IPR006569">
    <property type="entry name" value="CID_dom"/>
</dbReference>
<feature type="compositionally biased region" description="Polar residues" evidence="1">
    <location>
        <begin position="203"/>
        <end position="218"/>
    </location>
</feature>
<dbReference type="GO" id="GO:0006874">
    <property type="term" value="P:intracellular calcium ion homeostasis"/>
    <property type="evidence" value="ECO:0007669"/>
    <property type="project" value="TreeGrafter"/>
</dbReference>
<feature type="non-terminal residue" evidence="3">
    <location>
        <position position="338"/>
    </location>
</feature>
<dbReference type="Gene3D" id="1.25.40.90">
    <property type="match status" value="1"/>
</dbReference>
<dbReference type="Proteomes" id="UP001301769">
    <property type="component" value="Unassembled WGS sequence"/>
</dbReference>
<evidence type="ECO:0000313" key="4">
    <source>
        <dbReference type="Proteomes" id="UP001301769"/>
    </source>
</evidence>
<dbReference type="PROSITE" id="PS51391">
    <property type="entry name" value="CID"/>
    <property type="match status" value="1"/>
</dbReference>
<feature type="domain" description="CID" evidence="2">
    <location>
        <begin position="25"/>
        <end position="195"/>
    </location>
</feature>
<gene>
    <name evidence="3" type="ORF">QBC37DRAFT_265078</name>
</gene>
<evidence type="ECO:0000313" key="3">
    <source>
        <dbReference type="EMBL" id="KAK4217076.1"/>
    </source>
</evidence>
<accession>A0AAN6YEC1</accession>
<protein>
    <recommendedName>
        <fullName evidence="2">CID domain-containing protein</fullName>
    </recommendedName>
</protein>
<name>A0AAN6YEC1_9PEZI</name>
<feature type="region of interest" description="Disordered" evidence="1">
    <location>
        <begin position="196"/>
        <end position="226"/>
    </location>
</feature>
<organism evidence="3 4">
    <name type="scientific">Rhypophila decipiens</name>
    <dbReference type="NCBI Taxonomy" id="261697"/>
    <lineage>
        <taxon>Eukaryota</taxon>
        <taxon>Fungi</taxon>
        <taxon>Dikarya</taxon>
        <taxon>Ascomycota</taxon>
        <taxon>Pezizomycotina</taxon>
        <taxon>Sordariomycetes</taxon>
        <taxon>Sordariomycetidae</taxon>
        <taxon>Sordariales</taxon>
        <taxon>Naviculisporaceae</taxon>
        <taxon>Rhypophila</taxon>
    </lineage>
</organism>
<dbReference type="PANTHER" id="PTHR12323">
    <property type="entry name" value="SR-RELATED CTD ASSOCIATED FACTOR 6"/>
    <property type="match status" value="1"/>
</dbReference>
<proteinExistence type="predicted"/>
<dbReference type="GO" id="GO:0048471">
    <property type="term" value="C:perinuclear region of cytoplasm"/>
    <property type="evidence" value="ECO:0007669"/>
    <property type="project" value="TreeGrafter"/>
</dbReference>
<keyword evidence="4" id="KW-1185">Reference proteome</keyword>
<dbReference type="PANTHER" id="PTHR12323:SF0">
    <property type="entry name" value="CALCIUM HOMEOSTASIS ENDOPLASMIC RETICULUM PROTEIN"/>
    <property type="match status" value="1"/>
</dbReference>
<dbReference type="EMBL" id="MU858062">
    <property type="protein sequence ID" value="KAK4217076.1"/>
    <property type="molecule type" value="Genomic_DNA"/>
</dbReference>
<evidence type="ECO:0000259" key="2">
    <source>
        <dbReference type="PROSITE" id="PS51391"/>
    </source>
</evidence>
<dbReference type="AlphaFoldDB" id="A0AAN6YEC1"/>
<evidence type="ECO:0000256" key="1">
    <source>
        <dbReference type="SAM" id="MobiDB-lite"/>
    </source>
</evidence>
<reference evidence="3" key="2">
    <citation type="submission" date="2023-05" db="EMBL/GenBank/DDBJ databases">
        <authorList>
            <consortium name="Lawrence Berkeley National Laboratory"/>
            <person name="Steindorff A."/>
            <person name="Hensen N."/>
            <person name="Bonometti L."/>
            <person name="Westerberg I."/>
            <person name="Brannstrom I.O."/>
            <person name="Guillou S."/>
            <person name="Cros-Aarteil S."/>
            <person name="Calhoun S."/>
            <person name="Haridas S."/>
            <person name="Kuo A."/>
            <person name="Mondo S."/>
            <person name="Pangilinan J."/>
            <person name="Riley R."/>
            <person name="Labutti K."/>
            <person name="Andreopoulos B."/>
            <person name="Lipzen A."/>
            <person name="Chen C."/>
            <person name="Yanf M."/>
            <person name="Daum C."/>
            <person name="Ng V."/>
            <person name="Clum A."/>
            <person name="Ohm R."/>
            <person name="Martin F."/>
            <person name="Silar P."/>
            <person name="Natvig D."/>
            <person name="Lalanne C."/>
            <person name="Gautier V."/>
            <person name="Ament-Velasquez S.L."/>
            <person name="Kruys A."/>
            <person name="Hutchinson M.I."/>
            <person name="Powell A.J."/>
            <person name="Barry K."/>
            <person name="Miller A.N."/>
            <person name="Grigoriev I.V."/>
            <person name="Debuchy R."/>
            <person name="Gladieux P."/>
            <person name="Thoren M.H."/>
            <person name="Johannesson H."/>
        </authorList>
    </citation>
    <scope>NUCLEOTIDE SEQUENCE</scope>
    <source>
        <strain evidence="3">PSN293</strain>
    </source>
</reference>
<reference evidence="3" key="1">
    <citation type="journal article" date="2023" name="Mol. Phylogenet. Evol.">
        <title>Genome-scale phylogeny and comparative genomics of the fungal order Sordariales.</title>
        <authorList>
            <person name="Hensen N."/>
            <person name="Bonometti L."/>
            <person name="Westerberg I."/>
            <person name="Brannstrom I.O."/>
            <person name="Guillou S."/>
            <person name="Cros-Aarteil S."/>
            <person name="Calhoun S."/>
            <person name="Haridas S."/>
            <person name="Kuo A."/>
            <person name="Mondo S."/>
            <person name="Pangilinan J."/>
            <person name="Riley R."/>
            <person name="LaButti K."/>
            <person name="Andreopoulos B."/>
            <person name="Lipzen A."/>
            <person name="Chen C."/>
            <person name="Yan M."/>
            <person name="Daum C."/>
            <person name="Ng V."/>
            <person name="Clum A."/>
            <person name="Steindorff A."/>
            <person name="Ohm R.A."/>
            <person name="Martin F."/>
            <person name="Silar P."/>
            <person name="Natvig D.O."/>
            <person name="Lalanne C."/>
            <person name="Gautier V."/>
            <person name="Ament-Velasquez S.L."/>
            <person name="Kruys A."/>
            <person name="Hutchinson M.I."/>
            <person name="Powell A.J."/>
            <person name="Barry K."/>
            <person name="Miller A.N."/>
            <person name="Grigoriev I.V."/>
            <person name="Debuchy R."/>
            <person name="Gladieux P."/>
            <person name="Hiltunen Thoren M."/>
            <person name="Johannesson H."/>
        </authorList>
    </citation>
    <scope>NUCLEOTIDE SEQUENCE</scope>
    <source>
        <strain evidence="3">PSN293</strain>
    </source>
</reference>
<comment type="caution">
    <text evidence="3">The sequence shown here is derived from an EMBL/GenBank/DDBJ whole genome shotgun (WGS) entry which is preliminary data.</text>
</comment>
<dbReference type="Pfam" id="PF04818">
    <property type="entry name" value="CID"/>
    <property type="match status" value="1"/>
</dbReference>